<protein>
    <submittedName>
        <fullName evidence="2">Uncharacterized protein</fullName>
    </submittedName>
</protein>
<comment type="caution">
    <text evidence="2">The sequence shown here is derived from an EMBL/GenBank/DDBJ whole genome shotgun (WGS) entry which is preliminary data.</text>
</comment>
<feature type="non-terminal residue" evidence="2">
    <location>
        <position position="1"/>
    </location>
</feature>
<keyword evidence="3" id="KW-1185">Reference proteome</keyword>
<gene>
    <name evidence="2" type="ORF">H1R20_g12571</name>
</gene>
<reference evidence="2" key="1">
    <citation type="submission" date="2022-06" db="EMBL/GenBank/DDBJ databases">
        <title>Genome Sequence of Candolleomyces eurysporus.</title>
        <authorList>
            <person name="Buettner E."/>
        </authorList>
    </citation>
    <scope>NUCLEOTIDE SEQUENCE</scope>
    <source>
        <strain evidence="2">VTCC 930004</strain>
    </source>
</reference>
<dbReference type="AlphaFoldDB" id="A0A9W8IWB1"/>
<evidence type="ECO:0000313" key="3">
    <source>
        <dbReference type="Proteomes" id="UP001140091"/>
    </source>
</evidence>
<proteinExistence type="predicted"/>
<dbReference type="OrthoDB" id="2793621at2759"/>
<feature type="region of interest" description="Disordered" evidence="1">
    <location>
        <begin position="22"/>
        <end position="58"/>
    </location>
</feature>
<accession>A0A9W8IWB1</accession>
<dbReference type="Proteomes" id="UP001140091">
    <property type="component" value="Unassembled WGS sequence"/>
</dbReference>
<evidence type="ECO:0000256" key="1">
    <source>
        <dbReference type="SAM" id="MobiDB-lite"/>
    </source>
</evidence>
<dbReference type="EMBL" id="JANBPK010001216">
    <property type="protein sequence ID" value="KAJ2924536.1"/>
    <property type="molecule type" value="Genomic_DNA"/>
</dbReference>
<organism evidence="2 3">
    <name type="scientific">Candolleomyces eurysporus</name>
    <dbReference type="NCBI Taxonomy" id="2828524"/>
    <lineage>
        <taxon>Eukaryota</taxon>
        <taxon>Fungi</taxon>
        <taxon>Dikarya</taxon>
        <taxon>Basidiomycota</taxon>
        <taxon>Agaricomycotina</taxon>
        <taxon>Agaricomycetes</taxon>
        <taxon>Agaricomycetidae</taxon>
        <taxon>Agaricales</taxon>
        <taxon>Agaricineae</taxon>
        <taxon>Psathyrellaceae</taxon>
        <taxon>Candolleomyces</taxon>
    </lineage>
</organism>
<name>A0A9W8IWB1_9AGAR</name>
<sequence>MLTITRTRIPEDYFQDYKFESPTVQSIPPTPVEISTPKTQRESFAPRSFGSASSTESDPFPDLLPWEALFEAQIWSNRFSTGQSVPSDVSRTEESIESPVESKMFDPSVILDPTSIEFGFQHSCLGGLDDKVLYSPRAAFAAVCWEGATISSQDEGHDDSALRRDSFSMLDLDEEPSSPSSSCEHHIRVPISASLLWSDDSDSDSDECRTYHDDYTPVATIHDNATIMEAHPVGDFSPIEKEKGLFYRDLTASFIIVEPMFSTLSDPTESIGASPVPVINPNPPNKSVPKRIAAFCARFPSRLTSTVVR</sequence>
<evidence type="ECO:0000313" key="2">
    <source>
        <dbReference type="EMBL" id="KAJ2924536.1"/>
    </source>
</evidence>